<evidence type="ECO:0000313" key="11">
    <source>
        <dbReference type="EMBL" id="EPF31488.1"/>
    </source>
</evidence>
<evidence type="ECO:0000256" key="3">
    <source>
        <dbReference type="ARBA" id="ARBA00022679"/>
    </source>
</evidence>
<keyword evidence="7" id="KW-0238">DNA-binding</keyword>
<dbReference type="GO" id="GO:0016987">
    <property type="term" value="F:sigma factor activity"/>
    <property type="evidence" value="ECO:0007669"/>
    <property type="project" value="UniProtKB-KW"/>
</dbReference>
<evidence type="ECO:0000256" key="5">
    <source>
        <dbReference type="ARBA" id="ARBA00023015"/>
    </source>
</evidence>
<dbReference type="AlphaFoldDB" id="S3JZP6"/>
<dbReference type="Proteomes" id="UP000014541">
    <property type="component" value="Unassembled WGS sequence"/>
</dbReference>
<proteinExistence type="inferred from homology"/>
<dbReference type="eggNOG" id="COG1508">
    <property type="taxonomic scope" value="Bacteria"/>
</dbReference>
<keyword evidence="12" id="KW-1185">Reference proteome</keyword>
<evidence type="ECO:0000259" key="9">
    <source>
        <dbReference type="Pfam" id="PF04552"/>
    </source>
</evidence>
<comment type="similarity">
    <text evidence="1">Belongs to the sigma-54 factor family.</text>
</comment>
<dbReference type="PROSITE" id="PS50044">
    <property type="entry name" value="SIGMA54_3"/>
    <property type="match status" value="1"/>
</dbReference>
<feature type="domain" description="RNA polymerase sigma factor 54 DNA-binding" evidence="9">
    <location>
        <begin position="299"/>
        <end position="459"/>
    </location>
</feature>
<evidence type="ECO:0000259" key="10">
    <source>
        <dbReference type="Pfam" id="PF04963"/>
    </source>
</evidence>
<gene>
    <name evidence="11" type="ORF">HMPREF9194_01835</name>
</gene>
<dbReference type="HOGENOM" id="CLU_020569_0_1_12"/>
<dbReference type="GO" id="GO:0003677">
    <property type="term" value="F:DNA binding"/>
    <property type="evidence" value="ECO:0007669"/>
    <property type="project" value="UniProtKB-KW"/>
</dbReference>
<keyword evidence="5" id="KW-0805">Transcription regulation</keyword>
<reference evidence="11 12" key="1">
    <citation type="submission" date="2013-04" db="EMBL/GenBank/DDBJ databases">
        <title>The Genome Sequence of Treponema maltophilum ATCC 51939.</title>
        <authorList>
            <consortium name="The Broad Institute Genomics Platform"/>
            <person name="Earl A."/>
            <person name="Ward D."/>
            <person name="Feldgarden M."/>
            <person name="Gevers D."/>
            <person name="Leonetti C."/>
            <person name="Blanton J.M."/>
            <person name="Dewhirst F.E."/>
            <person name="Izard J."/>
            <person name="Walker B."/>
            <person name="Young S."/>
            <person name="Zeng Q."/>
            <person name="Gargeya S."/>
            <person name="Fitzgerald M."/>
            <person name="Haas B."/>
            <person name="Abouelleil A."/>
            <person name="Allen A.W."/>
            <person name="Alvarado L."/>
            <person name="Arachchi H.M."/>
            <person name="Berlin A.M."/>
            <person name="Chapman S.B."/>
            <person name="Gainer-Dewar J."/>
            <person name="Goldberg J."/>
            <person name="Griggs A."/>
            <person name="Gujja S."/>
            <person name="Hansen M."/>
            <person name="Howarth C."/>
            <person name="Imamovic A."/>
            <person name="Ireland A."/>
            <person name="Larimer J."/>
            <person name="McCowan C."/>
            <person name="Murphy C."/>
            <person name="Pearson M."/>
            <person name="Poon T.W."/>
            <person name="Priest M."/>
            <person name="Roberts A."/>
            <person name="Saif S."/>
            <person name="Shea T."/>
            <person name="Sisk P."/>
            <person name="Sykes S."/>
            <person name="Wortman J."/>
            <person name="Nusbaum C."/>
            <person name="Birren B."/>
        </authorList>
    </citation>
    <scope>NUCLEOTIDE SEQUENCE [LARGE SCALE GENOMIC DNA]</scope>
    <source>
        <strain evidence="11 12">ATCC 51939</strain>
    </source>
</reference>
<protein>
    <submittedName>
        <fullName evidence="11">RNA polymerase sigma-54 factor</fullName>
    </submittedName>
</protein>
<evidence type="ECO:0000256" key="7">
    <source>
        <dbReference type="ARBA" id="ARBA00023125"/>
    </source>
</evidence>
<sequence length="460" mass="51390">MADLRLDYTQNMQQQMRLSPQMIQSISLMAMNAEELSECIREEAEKNPAVEITREAEWEPSSVRVSSRSGNAAESDEWQAFLENVPAASESLQEHLLSQLSLLKLNDDEMRIGSRIIQNLDSRGYNSSEPENLLNADDPLSLLTEMLGIVRRLDPKGCACSGLQESLFVQAELAGNAPPLALTILKSHFGVLEKKRGALICKALQSSGIPCTEQETEQALAFIRTLEPFPGRQFGSASHGVHFAVPEVLVRRASEEEKEETGGDFIIEFINGSIPQVGISPLYEHLSEEKNADASSRAFAEKSVRQAKWFINTLEMREKTVYAAVCAIVERQKLFFYKGPGHLRPLRMKDIAEAIGVHETTVSRIANGKYLQCEWGLFEFKYFFTNAVSQKDTAQSNPGSKESVKHLLKIIIDKNEQKGIKKLSDAKLAELLEAEGVHIARRTVAKYRAELNIESSFDRS</sequence>
<keyword evidence="4" id="KW-0548">Nucleotidyltransferase</keyword>
<dbReference type="RefSeq" id="WP_016526097.1">
    <property type="nucleotide sequence ID" value="NZ_KE332518.1"/>
</dbReference>
<evidence type="ECO:0000256" key="8">
    <source>
        <dbReference type="ARBA" id="ARBA00023163"/>
    </source>
</evidence>
<dbReference type="PIRSF" id="PIRSF000774">
    <property type="entry name" value="RpoN"/>
    <property type="match status" value="1"/>
</dbReference>
<dbReference type="GO" id="GO:0006352">
    <property type="term" value="P:DNA-templated transcription initiation"/>
    <property type="evidence" value="ECO:0007669"/>
    <property type="project" value="InterPro"/>
</dbReference>
<dbReference type="Pfam" id="PF04963">
    <property type="entry name" value="Sigma54_CBD"/>
    <property type="match status" value="1"/>
</dbReference>
<dbReference type="InterPro" id="IPR000394">
    <property type="entry name" value="RNA_pol_sigma_54"/>
</dbReference>
<dbReference type="NCBIfam" id="TIGR02395">
    <property type="entry name" value="rpoN_sigma"/>
    <property type="match status" value="1"/>
</dbReference>
<evidence type="ECO:0000256" key="4">
    <source>
        <dbReference type="ARBA" id="ARBA00022695"/>
    </source>
</evidence>
<dbReference type="GO" id="GO:0000428">
    <property type="term" value="C:DNA-directed RNA polymerase complex"/>
    <property type="evidence" value="ECO:0007669"/>
    <property type="project" value="UniProtKB-KW"/>
</dbReference>
<dbReference type="Gene3D" id="1.10.10.60">
    <property type="entry name" value="Homeodomain-like"/>
    <property type="match status" value="1"/>
</dbReference>
<evidence type="ECO:0000256" key="2">
    <source>
        <dbReference type="ARBA" id="ARBA00022478"/>
    </source>
</evidence>
<keyword evidence="6" id="KW-0731">Sigma factor</keyword>
<dbReference type="GO" id="GO:0001216">
    <property type="term" value="F:DNA-binding transcription activator activity"/>
    <property type="evidence" value="ECO:0007669"/>
    <property type="project" value="InterPro"/>
</dbReference>
<dbReference type="InterPro" id="IPR007634">
    <property type="entry name" value="RNA_pol_sigma_54_DNA-bd"/>
</dbReference>
<evidence type="ECO:0000313" key="12">
    <source>
        <dbReference type="Proteomes" id="UP000014541"/>
    </source>
</evidence>
<accession>S3JZP6</accession>
<dbReference type="EMBL" id="ATFF01000006">
    <property type="protein sequence ID" value="EPF31488.1"/>
    <property type="molecule type" value="Genomic_DNA"/>
</dbReference>
<keyword evidence="2" id="KW-0240">DNA-directed RNA polymerase</keyword>
<name>S3JZP6_TREMA</name>
<dbReference type="Pfam" id="PF00309">
    <property type="entry name" value="Sigma54_AID"/>
    <property type="match status" value="1"/>
</dbReference>
<dbReference type="PRINTS" id="PR00045">
    <property type="entry name" value="SIGMA54FCT"/>
</dbReference>
<organism evidence="11 12">
    <name type="scientific">Treponema maltophilum ATCC 51939</name>
    <dbReference type="NCBI Taxonomy" id="1125699"/>
    <lineage>
        <taxon>Bacteria</taxon>
        <taxon>Pseudomonadati</taxon>
        <taxon>Spirochaetota</taxon>
        <taxon>Spirochaetia</taxon>
        <taxon>Spirochaetales</taxon>
        <taxon>Treponemataceae</taxon>
        <taxon>Treponema</taxon>
    </lineage>
</organism>
<dbReference type="PANTHER" id="PTHR32248">
    <property type="entry name" value="RNA POLYMERASE SIGMA-54 FACTOR"/>
    <property type="match status" value="1"/>
</dbReference>
<dbReference type="PATRIC" id="fig|1125699.3.peg.1853"/>
<comment type="caution">
    <text evidence="11">The sequence shown here is derived from an EMBL/GenBank/DDBJ whole genome shotgun (WGS) entry which is preliminary data.</text>
</comment>
<dbReference type="InterPro" id="IPR038709">
    <property type="entry name" value="RpoN_core-bd_sf"/>
</dbReference>
<dbReference type="Gene3D" id="1.10.10.1330">
    <property type="entry name" value="RNA polymerase sigma-54 factor, core-binding domain"/>
    <property type="match status" value="1"/>
</dbReference>
<evidence type="ECO:0000256" key="6">
    <source>
        <dbReference type="ARBA" id="ARBA00023082"/>
    </source>
</evidence>
<feature type="domain" description="RNA polymerase sigma factor 54 core-binding" evidence="10">
    <location>
        <begin position="82"/>
        <end position="283"/>
    </location>
</feature>
<evidence type="ECO:0000256" key="1">
    <source>
        <dbReference type="ARBA" id="ARBA00008798"/>
    </source>
</evidence>
<dbReference type="OrthoDB" id="9814402at2"/>
<dbReference type="Pfam" id="PF04552">
    <property type="entry name" value="Sigma54_DBD"/>
    <property type="match status" value="1"/>
</dbReference>
<dbReference type="InterPro" id="IPR007046">
    <property type="entry name" value="RNA_pol_sigma_54_core-bd"/>
</dbReference>
<dbReference type="PANTHER" id="PTHR32248:SF4">
    <property type="entry name" value="RNA POLYMERASE SIGMA-54 FACTOR"/>
    <property type="match status" value="1"/>
</dbReference>
<keyword evidence="3" id="KW-0808">Transferase</keyword>
<dbReference type="STRING" id="1125699.HMPREF9194_01835"/>
<keyword evidence="8" id="KW-0804">Transcription</keyword>
<dbReference type="PROSITE" id="PS00718">
    <property type="entry name" value="SIGMA54_2"/>
    <property type="match status" value="1"/>
</dbReference>
<dbReference type="GO" id="GO:0016779">
    <property type="term" value="F:nucleotidyltransferase activity"/>
    <property type="evidence" value="ECO:0007669"/>
    <property type="project" value="UniProtKB-KW"/>
</dbReference>